<feature type="transmembrane region" description="Helical" evidence="1">
    <location>
        <begin position="84"/>
        <end position="105"/>
    </location>
</feature>
<dbReference type="EMBL" id="CP048620">
    <property type="protein sequence ID" value="QPJ64102.1"/>
    <property type="molecule type" value="Genomic_DNA"/>
</dbReference>
<feature type="transmembrane region" description="Helical" evidence="1">
    <location>
        <begin position="14"/>
        <end position="36"/>
    </location>
</feature>
<feature type="transmembrane region" description="Helical" evidence="1">
    <location>
        <begin position="112"/>
        <end position="135"/>
    </location>
</feature>
<organism evidence="2 3">
    <name type="scientific">Candidatus Nitrohelix vancouverensis</name>
    <dbReference type="NCBI Taxonomy" id="2705534"/>
    <lineage>
        <taxon>Bacteria</taxon>
        <taxon>Pseudomonadati</taxon>
        <taxon>Nitrospinota/Tectimicrobiota group</taxon>
        <taxon>Nitrospinota</taxon>
        <taxon>Nitrospinia</taxon>
        <taxon>Nitrospinales</taxon>
        <taxon>Nitrospinaceae</taxon>
        <taxon>Candidatus Nitrohelix</taxon>
    </lineage>
</organism>
<reference evidence="3" key="1">
    <citation type="submission" date="2020-02" db="EMBL/GenBank/DDBJ databases">
        <title>Genomic and physiological characterization of two novel Nitrospinaceae genera.</title>
        <authorList>
            <person name="Mueller A.J."/>
            <person name="Jung M.-Y."/>
            <person name="Strachan C.R."/>
            <person name="Herbold C.W."/>
            <person name="Kirkegaard R.H."/>
            <person name="Daims H."/>
        </authorList>
    </citation>
    <scope>NUCLEOTIDE SEQUENCE [LARGE SCALE GENOMIC DNA]</scope>
</reference>
<dbReference type="AlphaFoldDB" id="A0A7T0C0G0"/>
<keyword evidence="1" id="KW-0472">Membrane</keyword>
<dbReference type="PIRSF" id="PIRSF027391">
    <property type="entry name" value="Hpre_diP_synt_I"/>
    <property type="match status" value="1"/>
</dbReference>
<dbReference type="Proteomes" id="UP000594464">
    <property type="component" value="Chromosome"/>
</dbReference>
<keyword evidence="1" id="KW-1133">Transmembrane helix</keyword>
<feature type="transmembrane region" description="Helical" evidence="1">
    <location>
        <begin position="48"/>
        <end position="72"/>
    </location>
</feature>
<feature type="transmembrane region" description="Helical" evidence="1">
    <location>
        <begin position="141"/>
        <end position="163"/>
    </location>
</feature>
<dbReference type="InterPro" id="IPR014535">
    <property type="entry name" value="Hpre_diP_synt_I"/>
</dbReference>
<proteinExistence type="predicted"/>
<evidence type="ECO:0000313" key="2">
    <source>
        <dbReference type="EMBL" id="QPJ64102.1"/>
    </source>
</evidence>
<sequence>MPTQSEAVSTERRLLIMATLVALGVVLHRLEALLPLPSPWIKLGLANVMTLVALVYLGVKEAFIVAILRVFWGSILGGTFMSPTFFLSFAGTLSATLAMACFYAGGRGPFSLIGVCVASAYAHTATAFFCVYGFLSTSTSFLKLIPLFSCLALVSGVLTGLVANDLARRLEAEGIALK</sequence>
<dbReference type="Gene3D" id="1.10.1760.20">
    <property type="match status" value="1"/>
</dbReference>
<dbReference type="KEGG" id="nva:G3M78_01245"/>
<evidence type="ECO:0000256" key="1">
    <source>
        <dbReference type="SAM" id="Phobius"/>
    </source>
</evidence>
<name>A0A7T0C0G0_9BACT</name>
<protein>
    <submittedName>
        <fullName evidence="2">Gx transporter family protein</fullName>
    </submittedName>
</protein>
<dbReference type="InterPro" id="IPR010898">
    <property type="entry name" value="Hpre_diP_synth_I"/>
</dbReference>
<evidence type="ECO:0000313" key="3">
    <source>
        <dbReference type="Proteomes" id="UP000594464"/>
    </source>
</evidence>
<gene>
    <name evidence="2" type="ORF">G3M78_01245</name>
</gene>
<dbReference type="Pfam" id="PF07456">
    <property type="entry name" value="Hpre_diP_synt_I"/>
    <property type="match status" value="1"/>
</dbReference>
<accession>A0A7T0C0G0</accession>
<keyword evidence="1" id="KW-0812">Transmembrane</keyword>